<evidence type="ECO:0000313" key="2">
    <source>
        <dbReference type="EMBL" id="TQD97326.1"/>
    </source>
</evidence>
<sequence length="112" mass="12871">METIKIPTRVEEALKDSKWTKAMQDEMEALQKNNTWSVVPLPKGKKSVGCKWVFTIKHKTDGTIDKYKARLVAKGFTQTFGVNYQETFAPVVKMNTIRVLLSLTANHDWPMR</sequence>
<protein>
    <recommendedName>
        <fullName evidence="1">Reverse transcriptase Ty1/copia-type domain-containing protein</fullName>
    </recommendedName>
</protein>
<keyword evidence="3" id="KW-1185">Reference proteome</keyword>
<dbReference type="EMBL" id="VIEB01000275">
    <property type="protein sequence ID" value="TQD97326.1"/>
    <property type="molecule type" value="Genomic_DNA"/>
</dbReference>
<dbReference type="Pfam" id="PF07727">
    <property type="entry name" value="RVT_2"/>
    <property type="match status" value="1"/>
</dbReference>
<dbReference type="STRING" id="106549.A0A540MF08"/>
<proteinExistence type="predicted"/>
<dbReference type="Proteomes" id="UP000315295">
    <property type="component" value="Unassembled WGS sequence"/>
</dbReference>
<dbReference type="AlphaFoldDB" id="A0A540MF08"/>
<dbReference type="InterPro" id="IPR013103">
    <property type="entry name" value="RVT_2"/>
</dbReference>
<feature type="domain" description="Reverse transcriptase Ty1/copia-type" evidence="1">
    <location>
        <begin position="33"/>
        <end position="111"/>
    </location>
</feature>
<comment type="caution">
    <text evidence="2">The sequence shown here is derived from an EMBL/GenBank/DDBJ whole genome shotgun (WGS) entry which is preliminary data.</text>
</comment>
<reference evidence="2 3" key="1">
    <citation type="journal article" date="2019" name="G3 (Bethesda)">
        <title>Sequencing of a Wild Apple (Malus baccata) Genome Unravels the Differences Between Cultivated and Wild Apple Species Regarding Disease Resistance and Cold Tolerance.</title>
        <authorList>
            <person name="Chen X."/>
        </authorList>
    </citation>
    <scope>NUCLEOTIDE SEQUENCE [LARGE SCALE GENOMIC DNA]</scope>
    <source>
        <strain evidence="3">cv. Shandingzi</strain>
        <tissue evidence="2">Leaves</tissue>
    </source>
</reference>
<gene>
    <name evidence="2" type="ORF">C1H46_017084</name>
</gene>
<accession>A0A540MF08</accession>
<evidence type="ECO:0000259" key="1">
    <source>
        <dbReference type="Pfam" id="PF07727"/>
    </source>
</evidence>
<evidence type="ECO:0000313" key="3">
    <source>
        <dbReference type="Proteomes" id="UP000315295"/>
    </source>
</evidence>
<name>A0A540MF08_MALBA</name>
<organism evidence="2 3">
    <name type="scientific">Malus baccata</name>
    <name type="common">Siberian crab apple</name>
    <name type="synonym">Pyrus baccata</name>
    <dbReference type="NCBI Taxonomy" id="106549"/>
    <lineage>
        <taxon>Eukaryota</taxon>
        <taxon>Viridiplantae</taxon>
        <taxon>Streptophyta</taxon>
        <taxon>Embryophyta</taxon>
        <taxon>Tracheophyta</taxon>
        <taxon>Spermatophyta</taxon>
        <taxon>Magnoliopsida</taxon>
        <taxon>eudicotyledons</taxon>
        <taxon>Gunneridae</taxon>
        <taxon>Pentapetalae</taxon>
        <taxon>rosids</taxon>
        <taxon>fabids</taxon>
        <taxon>Rosales</taxon>
        <taxon>Rosaceae</taxon>
        <taxon>Amygdaloideae</taxon>
        <taxon>Maleae</taxon>
        <taxon>Malus</taxon>
    </lineage>
</organism>